<evidence type="ECO:0000313" key="1">
    <source>
        <dbReference type="EMBL" id="KAJ0086375.1"/>
    </source>
</evidence>
<dbReference type="Proteomes" id="UP001164250">
    <property type="component" value="Chromosome 10"/>
</dbReference>
<sequence length="70" mass="7784">MLWFSASPPLKLIDLPGLDQRIMDESMLATIAEHNDAILLVMIPAAQSPEISSSRALRVAKEYDGECKWV</sequence>
<gene>
    <name evidence="1" type="ORF">Patl1_07141</name>
</gene>
<organism evidence="1 2">
    <name type="scientific">Pistacia atlantica</name>
    <dbReference type="NCBI Taxonomy" id="434234"/>
    <lineage>
        <taxon>Eukaryota</taxon>
        <taxon>Viridiplantae</taxon>
        <taxon>Streptophyta</taxon>
        <taxon>Embryophyta</taxon>
        <taxon>Tracheophyta</taxon>
        <taxon>Spermatophyta</taxon>
        <taxon>Magnoliopsida</taxon>
        <taxon>eudicotyledons</taxon>
        <taxon>Gunneridae</taxon>
        <taxon>Pentapetalae</taxon>
        <taxon>rosids</taxon>
        <taxon>malvids</taxon>
        <taxon>Sapindales</taxon>
        <taxon>Anacardiaceae</taxon>
        <taxon>Pistacia</taxon>
    </lineage>
</organism>
<reference evidence="2" key="1">
    <citation type="journal article" date="2023" name="G3 (Bethesda)">
        <title>Genome assembly and association tests identify interacting loci associated with vigor, precocity, and sex in interspecific pistachio rootstocks.</title>
        <authorList>
            <person name="Palmer W."/>
            <person name="Jacygrad E."/>
            <person name="Sagayaradj S."/>
            <person name="Cavanaugh K."/>
            <person name="Han R."/>
            <person name="Bertier L."/>
            <person name="Beede B."/>
            <person name="Kafkas S."/>
            <person name="Golino D."/>
            <person name="Preece J."/>
            <person name="Michelmore R."/>
        </authorList>
    </citation>
    <scope>NUCLEOTIDE SEQUENCE [LARGE SCALE GENOMIC DNA]</scope>
</reference>
<protein>
    <submittedName>
        <fullName evidence="1">Uncharacterized protein</fullName>
    </submittedName>
</protein>
<evidence type="ECO:0000313" key="2">
    <source>
        <dbReference type="Proteomes" id="UP001164250"/>
    </source>
</evidence>
<dbReference type="EMBL" id="CM047906">
    <property type="protein sequence ID" value="KAJ0086375.1"/>
    <property type="molecule type" value="Genomic_DNA"/>
</dbReference>
<accession>A0ACC1AFP8</accession>
<name>A0ACC1AFP8_9ROSI</name>
<comment type="caution">
    <text evidence="1">The sequence shown here is derived from an EMBL/GenBank/DDBJ whole genome shotgun (WGS) entry which is preliminary data.</text>
</comment>
<proteinExistence type="predicted"/>
<keyword evidence="2" id="KW-1185">Reference proteome</keyword>